<dbReference type="InterPro" id="IPR012337">
    <property type="entry name" value="RNaseH-like_sf"/>
</dbReference>
<dbReference type="PROSITE" id="PS50994">
    <property type="entry name" value="INTEGRASE"/>
    <property type="match status" value="1"/>
</dbReference>
<dbReference type="InterPro" id="IPR036397">
    <property type="entry name" value="RNaseH_sf"/>
</dbReference>
<organism evidence="3">
    <name type="scientific">Lepeophtheirus salmonis</name>
    <name type="common">Salmon louse</name>
    <name type="synonym">Caligus salmonis</name>
    <dbReference type="NCBI Taxonomy" id="72036"/>
    <lineage>
        <taxon>Eukaryota</taxon>
        <taxon>Metazoa</taxon>
        <taxon>Ecdysozoa</taxon>
        <taxon>Arthropoda</taxon>
        <taxon>Crustacea</taxon>
        <taxon>Multicrustacea</taxon>
        <taxon>Hexanauplia</taxon>
        <taxon>Copepoda</taxon>
        <taxon>Siphonostomatoida</taxon>
        <taxon>Caligidae</taxon>
        <taxon>Lepeophtheirus</taxon>
    </lineage>
</organism>
<dbReference type="Pfam" id="PF00665">
    <property type="entry name" value="rve"/>
    <property type="match status" value="1"/>
</dbReference>
<dbReference type="InterPro" id="IPR001584">
    <property type="entry name" value="Integrase_cat-core"/>
</dbReference>
<dbReference type="GO" id="GO:0015074">
    <property type="term" value="P:DNA integration"/>
    <property type="evidence" value="ECO:0007669"/>
    <property type="project" value="InterPro"/>
</dbReference>
<evidence type="ECO:0000313" key="3">
    <source>
        <dbReference type="EMBL" id="CDW31983.1"/>
    </source>
</evidence>
<dbReference type="SUPFAM" id="SSF53098">
    <property type="entry name" value="Ribonuclease H-like"/>
    <property type="match status" value="1"/>
</dbReference>
<dbReference type="EMBL" id="HACA01014622">
    <property type="protein sequence ID" value="CDW31983.1"/>
    <property type="molecule type" value="Transcribed_RNA"/>
</dbReference>
<dbReference type="InterPro" id="IPR041588">
    <property type="entry name" value="Integrase_H2C2"/>
</dbReference>
<dbReference type="Gene3D" id="3.30.420.10">
    <property type="entry name" value="Ribonuclease H-like superfamily/Ribonuclease H"/>
    <property type="match status" value="1"/>
</dbReference>
<reference evidence="3" key="1">
    <citation type="submission" date="2014-05" db="EMBL/GenBank/DDBJ databases">
        <authorList>
            <person name="Chronopoulou M."/>
        </authorList>
    </citation>
    <scope>NUCLEOTIDE SEQUENCE</scope>
    <source>
        <tissue evidence="3">Whole organism</tissue>
    </source>
</reference>
<sequence length="459" mass="52567">MGFGWTSFYSFTDICNPSWSTRQFCTFAFIAEFNCDIEHVPGKLNHTADIISRSINNITIGPTFIEDIIEDQKKHDPNLLKFKITPSFKYIAGTLLVGFDNADAFRVAVSSPELRQRIVHSVHKDNHPGFQEMLRRVSLFYTCPNLREDVRNFARECLACQKTKPVRTSKTMSSFDPPSERHSFIHVDIIGPFPLIQGQCFALTIMDRFTRWPEVILIPDITSKTIVNNFLSGLISRFEVPETIVSNRGTQFTSSLWVGVCRTLGIVSKNTTSYHLESNVLIERFHRSFKTGLVVRMLEEKEDWINAQPVVLWGLRNSVPIYSGSKYSPFQLLTGRSGSMAFNFFNKSTFTSGNLDVESFFKTIEKITHVPPRHFNKEPINKQLKKKFVFVKNKPIKKSLSPTFLSPLKAIERHDRYYKLDFGPRTDNISIDRLRPVFVVPSILPACLTIRCTRSTTGK</sequence>
<dbReference type="EC" id="2.7.7.49" evidence="1"/>
<dbReference type="Gene3D" id="1.10.340.70">
    <property type="match status" value="1"/>
</dbReference>
<dbReference type="GO" id="GO:0003964">
    <property type="term" value="F:RNA-directed DNA polymerase activity"/>
    <property type="evidence" value="ECO:0007669"/>
    <property type="project" value="UniProtKB-EC"/>
</dbReference>
<evidence type="ECO:0000256" key="1">
    <source>
        <dbReference type="ARBA" id="ARBA00012493"/>
    </source>
</evidence>
<evidence type="ECO:0000259" key="2">
    <source>
        <dbReference type="PROSITE" id="PS50994"/>
    </source>
</evidence>
<dbReference type="PANTHER" id="PTHR37984:SF5">
    <property type="entry name" value="PROTEIN NYNRIN-LIKE"/>
    <property type="match status" value="1"/>
</dbReference>
<proteinExistence type="predicted"/>
<feature type="domain" description="Integrase catalytic" evidence="2">
    <location>
        <begin position="173"/>
        <end position="337"/>
    </location>
</feature>
<dbReference type="OrthoDB" id="775972at2759"/>
<dbReference type="AlphaFoldDB" id="A0A0K2U171"/>
<name>A0A0K2U171_LEPSM</name>
<dbReference type="GO" id="GO:0003676">
    <property type="term" value="F:nucleic acid binding"/>
    <property type="evidence" value="ECO:0007669"/>
    <property type="project" value="InterPro"/>
</dbReference>
<dbReference type="InterPro" id="IPR050951">
    <property type="entry name" value="Retrovirus_Pol_polyprotein"/>
</dbReference>
<dbReference type="PANTHER" id="PTHR37984">
    <property type="entry name" value="PROTEIN CBG26694"/>
    <property type="match status" value="1"/>
</dbReference>
<protein>
    <recommendedName>
        <fullName evidence="1">RNA-directed DNA polymerase</fullName>
        <ecNumber evidence="1">2.7.7.49</ecNumber>
    </recommendedName>
</protein>
<dbReference type="Pfam" id="PF17921">
    <property type="entry name" value="Integrase_H2C2"/>
    <property type="match status" value="1"/>
</dbReference>
<accession>A0A0K2U171</accession>